<evidence type="ECO:0000313" key="5">
    <source>
        <dbReference type="EMBL" id="USQ95294.1"/>
    </source>
</evidence>
<dbReference type="Pfam" id="PF00733">
    <property type="entry name" value="Asn_synthase"/>
    <property type="match status" value="1"/>
</dbReference>
<evidence type="ECO:0000256" key="2">
    <source>
        <dbReference type="ARBA" id="ARBA00012737"/>
    </source>
</evidence>
<comment type="catalytic activity">
    <reaction evidence="3">
        <text>L-aspartate + L-glutamine + ATP + H2O = L-asparagine + L-glutamate + AMP + diphosphate + H(+)</text>
        <dbReference type="Rhea" id="RHEA:12228"/>
        <dbReference type="ChEBI" id="CHEBI:15377"/>
        <dbReference type="ChEBI" id="CHEBI:15378"/>
        <dbReference type="ChEBI" id="CHEBI:29985"/>
        <dbReference type="ChEBI" id="CHEBI:29991"/>
        <dbReference type="ChEBI" id="CHEBI:30616"/>
        <dbReference type="ChEBI" id="CHEBI:33019"/>
        <dbReference type="ChEBI" id="CHEBI:58048"/>
        <dbReference type="ChEBI" id="CHEBI:58359"/>
        <dbReference type="ChEBI" id="CHEBI:456215"/>
        <dbReference type="EC" id="6.3.5.4"/>
    </reaction>
</comment>
<dbReference type="InterPro" id="IPR001962">
    <property type="entry name" value="Asn_synthase"/>
</dbReference>
<reference evidence="5 6" key="1">
    <citation type="submission" date="2022-04" db="EMBL/GenBank/DDBJ databases">
        <title>Genome sequence of soybean root-associated Caulobacter segnis RL271.</title>
        <authorList>
            <person name="Longley R."/>
            <person name="Bonito G."/>
            <person name="Trigodet F."/>
            <person name="Crosson S."/>
            <person name="Fiebig A."/>
        </authorList>
    </citation>
    <scope>NUCLEOTIDE SEQUENCE [LARGE SCALE GENOMIC DNA]</scope>
    <source>
        <strain evidence="5 6">RL271</strain>
    </source>
</reference>
<dbReference type="InterPro" id="IPR051786">
    <property type="entry name" value="ASN_synthetase/amidase"/>
</dbReference>
<dbReference type="InterPro" id="IPR014729">
    <property type="entry name" value="Rossmann-like_a/b/a_fold"/>
</dbReference>
<comment type="pathway">
    <text evidence="1">Amino-acid biosynthesis; L-asparagine biosynthesis; L-asparagine from L-aspartate (L-Gln route): step 1/1.</text>
</comment>
<dbReference type="PANTHER" id="PTHR43284:SF1">
    <property type="entry name" value="ASPARAGINE SYNTHETASE"/>
    <property type="match status" value="1"/>
</dbReference>
<dbReference type="SUPFAM" id="SSF52402">
    <property type="entry name" value="Adenine nucleotide alpha hydrolases-like"/>
    <property type="match status" value="1"/>
</dbReference>
<name>A0ABY4ZSV8_9CAUL</name>
<evidence type="ECO:0000256" key="1">
    <source>
        <dbReference type="ARBA" id="ARBA00005187"/>
    </source>
</evidence>
<evidence type="ECO:0000313" key="6">
    <source>
        <dbReference type="Proteomes" id="UP001057520"/>
    </source>
</evidence>
<accession>A0ABY4ZSV8</accession>
<dbReference type="Proteomes" id="UP001057520">
    <property type="component" value="Chromosome"/>
</dbReference>
<sequence>MNTEGHPMMHRYVSIISTSPASSSHDEIWAQLGLGTGWERALRTSRASAWVWSRAPSRLNHRMLNAMTCVIGLDFAARSDVCDEKDGAPVGLLSARWGAYVALRVDPDSGAVSVLRDPSGRIECWRLKRRDYDIVFSHYGDVIGQNPNSDPIDWQYIAYHLNNTWLHGDRTGISNVTEILPGEELVFDGQAVRRIVHWSPGQIAKDSYSSREEAGRAIRASAERAVSAWAARYDRIVLDLSGGLDSAIVLGLLRRHAGHPNVVGINYVTNHSESDERHFARDAADLHGVRLIEQTVSSQTVGRRANFSMRLLRPTVRLMSLGYDELGGAIAEKLSAEAFFTGSGGDHLFFDNISTRAIADYRRQNGFDSKFVATAHELARLSKNTIWNAFGVAIKDCLRAAPQLADLVKLQNPFLAGDAASFSDYERFAHPWVVDARSHMPPEKLRQIVNLVELQRHYWRYGRGDIAQEVHPLISQPLIEASLRTPTYWFASGGVQRGLARDAFADLLPASIRERRNKGANTSHRVQMMLRELPWIRAMLLEGRLAAEGLVDRTRLEAALQPMVLSAGADIWRLTTCLTTEMWIQQMEADHRVTAPERLAG</sequence>
<proteinExistence type="predicted"/>
<dbReference type="EC" id="6.3.5.4" evidence="2"/>
<feature type="domain" description="Asparagine synthetase" evidence="4">
    <location>
        <begin position="223"/>
        <end position="584"/>
    </location>
</feature>
<protein>
    <recommendedName>
        <fullName evidence="2">asparagine synthase (glutamine-hydrolyzing)</fullName>
        <ecNumber evidence="2">6.3.5.4</ecNumber>
    </recommendedName>
</protein>
<keyword evidence="6" id="KW-1185">Reference proteome</keyword>
<dbReference type="EMBL" id="CP096040">
    <property type="protein sequence ID" value="USQ95294.1"/>
    <property type="molecule type" value="Genomic_DNA"/>
</dbReference>
<organism evidence="5 6">
    <name type="scientific">Caulobacter segnis</name>
    <dbReference type="NCBI Taxonomy" id="88688"/>
    <lineage>
        <taxon>Bacteria</taxon>
        <taxon>Pseudomonadati</taxon>
        <taxon>Pseudomonadota</taxon>
        <taxon>Alphaproteobacteria</taxon>
        <taxon>Caulobacterales</taxon>
        <taxon>Caulobacteraceae</taxon>
        <taxon>Caulobacter</taxon>
    </lineage>
</organism>
<evidence type="ECO:0000259" key="4">
    <source>
        <dbReference type="Pfam" id="PF00733"/>
    </source>
</evidence>
<gene>
    <name evidence="5" type="ORF">MZV50_22530</name>
</gene>
<dbReference type="Gene3D" id="3.40.50.620">
    <property type="entry name" value="HUPs"/>
    <property type="match status" value="1"/>
</dbReference>
<evidence type="ECO:0000256" key="3">
    <source>
        <dbReference type="ARBA" id="ARBA00048741"/>
    </source>
</evidence>
<dbReference type="PANTHER" id="PTHR43284">
    <property type="entry name" value="ASPARAGINE SYNTHETASE (GLUTAMINE-HYDROLYZING)"/>
    <property type="match status" value="1"/>
</dbReference>